<proteinExistence type="predicted"/>
<reference evidence="4 5" key="1">
    <citation type="journal article" date="2019" name="Nat. Med.">
        <title>A library of human gut bacterial isolates paired with longitudinal multiomics data enables mechanistic microbiome research.</title>
        <authorList>
            <person name="Poyet M."/>
            <person name="Groussin M."/>
            <person name="Gibbons S.M."/>
            <person name="Avila-Pacheco J."/>
            <person name="Jiang X."/>
            <person name="Kearney S.M."/>
            <person name="Perrotta A.R."/>
            <person name="Berdy B."/>
            <person name="Zhao S."/>
            <person name="Lieberman T.D."/>
            <person name="Swanson P.K."/>
            <person name="Smith M."/>
            <person name="Roesemann S."/>
            <person name="Alexander J.E."/>
            <person name="Rich S.A."/>
            <person name="Livny J."/>
            <person name="Vlamakis H."/>
            <person name="Clish C."/>
            <person name="Bullock K."/>
            <person name="Deik A."/>
            <person name="Scott J."/>
            <person name="Pierce K.A."/>
            <person name="Xavier R.J."/>
            <person name="Alm E.J."/>
        </authorList>
    </citation>
    <scope>NUCLEOTIDE SEQUENCE [LARGE SCALE GENOMIC DNA]</scope>
    <source>
        <strain evidence="2 4">BIOML-A4</strain>
        <strain evidence="3 5">BIOML-A5</strain>
    </source>
</reference>
<dbReference type="Proteomes" id="UP000480929">
    <property type="component" value="Unassembled WGS sequence"/>
</dbReference>
<dbReference type="GO" id="GO:0009401">
    <property type="term" value="P:phosphoenolpyruvate-dependent sugar phosphotransferase system"/>
    <property type="evidence" value="ECO:0007669"/>
    <property type="project" value="InterPro"/>
</dbReference>
<evidence type="ECO:0000313" key="3">
    <source>
        <dbReference type="EMBL" id="MSC32842.1"/>
    </source>
</evidence>
<protein>
    <submittedName>
        <fullName evidence="2">PTS system mannose/fructose/sorbose family transporter subunit IID</fullName>
    </submittedName>
</protein>
<feature type="transmembrane region" description="Helical" evidence="1">
    <location>
        <begin position="254"/>
        <end position="272"/>
    </location>
</feature>
<dbReference type="PANTHER" id="PTHR32502">
    <property type="entry name" value="N-ACETYLGALACTOSAMINE PERMEASE II COMPONENT-RELATED"/>
    <property type="match status" value="1"/>
</dbReference>
<keyword evidence="1" id="KW-0472">Membrane</keyword>
<dbReference type="PROSITE" id="PS51108">
    <property type="entry name" value="PTS_EIID"/>
    <property type="match status" value="1"/>
</dbReference>
<dbReference type="GO" id="GO:0005886">
    <property type="term" value="C:plasma membrane"/>
    <property type="evidence" value="ECO:0007669"/>
    <property type="project" value="TreeGrafter"/>
</dbReference>
<dbReference type="RefSeq" id="WP_154238511.1">
    <property type="nucleotide sequence ID" value="NZ_CALJPI010000302.1"/>
</dbReference>
<evidence type="ECO:0000256" key="1">
    <source>
        <dbReference type="SAM" id="Phobius"/>
    </source>
</evidence>
<evidence type="ECO:0000313" key="2">
    <source>
        <dbReference type="EMBL" id="MSA89156.1"/>
    </source>
</evidence>
<dbReference type="PANTHER" id="PTHR32502:SF23">
    <property type="entry name" value="TRANSPORT PROTEIN, PTS SYSTEM"/>
    <property type="match status" value="1"/>
</dbReference>
<feature type="transmembrane region" description="Helical" evidence="1">
    <location>
        <begin position="105"/>
        <end position="135"/>
    </location>
</feature>
<evidence type="ECO:0000313" key="4">
    <source>
        <dbReference type="Proteomes" id="UP000433575"/>
    </source>
</evidence>
<dbReference type="Proteomes" id="UP000433575">
    <property type="component" value="Unassembled WGS sequence"/>
</dbReference>
<accession>A0A6N7S760</accession>
<dbReference type="InterPro" id="IPR004704">
    <property type="entry name" value="PTS_IID_man"/>
</dbReference>
<comment type="caution">
    <text evidence="2">The sequence shown here is derived from an EMBL/GenBank/DDBJ whole genome shotgun (WGS) entry which is preliminary data.</text>
</comment>
<feature type="transmembrane region" description="Helical" evidence="1">
    <location>
        <begin position="141"/>
        <end position="161"/>
    </location>
</feature>
<feature type="transmembrane region" description="Helical" evidence="1">
    <location>
        <begin position="181"/>
        <end position="205"/>
    </location>
</feature>
<keyword evidence="1" id="KW-0812">Transmembrane</keyword>
<dbReference type="OrthoDB" id="1642451at2"/>
<keyword evidence="5" id="KW-1185">Reference proteome</keyword>
<organism evidence="2 4">
    <name type="scientific">Holdemania massiliensis</name>
    <dbReference type="NCBI Taxonomy" id="1468449"/>
    <lineage>
        <taxon>Bacteria</taxon>
        <taxon>Bacillati</taxon>
        <taxon>Bacillota</taxon>
        <taxon>Erysipelotrichia</taxon>
        <taxon>Erysipelotrichales</taxon>
        <taxon>Erysipelotrichaceae</taxon>
        <taxon>Holdemania</taxon>
    </lineage>
</organism>
<dbReference type="Pfam" id="PF03613">
    <property type="entry name" value="EIID-AGA"/>
    <property type="match status" value="1"/>
</dbReference>
<sequence length="273" mass="29803">MKKVYTPEEKKNLRHLFWRSGHFWATFNMVKMMGQTYAFCLFPILNEVYAGNEELRREAMLRNTEFFNCNASMSGLCLGVSYALEKERAANPESVSPQMITNIKTSLMGPLAAIGDSLFFNCIRVISGGIGIALASQGNPLGVVLFVAIYGGSFLALKWILIKLGYGLGTNVITEAFHSGIINMITQSACIMGLMMVGALVAQMVSVQIPLILPMGGGAEMVVQTIFDEIMPGLLELGLLFGIVALLKRKWKPITVIALILVMAVVGSFFGIF</sequence>
<evidence type="ECO:0000313" key="5">
    <source>
        <dbReference type="Proteomes" id="UP000480929"/>
    </source>
</evidence>
<gene>
    <name evidence="3" type="ORF">GKD88_06890</name>
    <name evidence="2" type="ORF">GKE08_07435</name>
</gene>
<name>A0A6N7S760_9FIRM</name>
<dbReference type="InterPro" id="IPR050303">
    <property type="entry name" value="GatZ_KbaZ_carbometab"/>
</dbReference>
<dbReference type="EMBL" id="WKPI01000009">
    <property type="protein sequence ID" value="MSC32842.1"/>
    <property type="molecule type" value="Genomic_DNA"/>
</dbReference>
<dbReference type="AlphaFoldDB" id="A0A6N7S760"/>
<keyword evidence="1" id="KW-1133">Transmembrane helix</keyword>
<feature type="transmembrane region" description="Helical" evidence="1">
    <location>
        <begin position="230"/>
        <end position="247"/>
    </location>
</feature>
<dbReference type="EMBL" id="WKPJ01000008">
    <property type="protein sequence ID" value="MSA89156.1"/>
    <property type="molecule type" value="Genomic_DNA"/>
</dbReference>